<sequence>MIYDNCNRPVLNLRISVTQKCDKHCPYCHREGEDHPLTLVTVNEIVRIIKIAISLGISRIKLTGGEPLLRKEIVEIVAGITGLEGLTDLSMTTNGTHLKGLAKDLKKAGLNRINVSLPTLDPNVYRTVMGGKLQDAIDGIKTAVKVGMQPVKLNMLVLKSINYNEIEKMIQFAGQTGTILQLIELEPINLSKTYYDRHHVSLDVIAQKLEKLASKTRVRKFMQKRRVYVLPKVKVELIRPIENTEFCGNCTRIRVTSDGK</sequence>
<keyword evidence="5" id="KW-0411">Iron-sulfur</keyword>
<accession>A0A0M0BUT0</accession>
<dbReference type="SMART" id="SM00729">
    <property type="entry name" value="Elp3"/>
    <property type="match status" value="1"/>
</dbReference>
<dbReference type="InterPro" id="IPR006638">
    <property type="entry name" value="Elp3/MiaA/NifB-like_rSAM"/>
</dbReference>
<evidence type="ECO:0000256" key="3">
    <source>
        <dbReference type="ARBA" id="ARBA00022741"/>
    </source>
</evidence>
<keyword evidence="2" id="KW-0479">Metal-binding</keyword>
<keyword evidence="6" id="KW-0342">GTP-binding</keyword>
<dbReference type="Pfam" id="PF06463">
    <property type="entry name" value="Mob_synth_C"/>
    <property type="match status" value="1"/>
</dbReference>
<evidence type="ECO:0000256" key="1">
    <source>
        <dbReference type="ARBA" id="ARBA00022691"/>
    </source>
</evidence>
<reference evidence="9 10" key="1">
    <citation type="submission" date="2015-06" db="EMBL/GenBank/DDBJ databases">
        <title>New insights into the roles of widespread benthic archaea in carbon and nitrogen cycling.</title>
        <authorList>
            <person name="Lazar C.S."/>
            <person name="Baker B.J."/>
            <person name="Seitz K.W."/>
            <person name="Hyde A.S."/>
            <person name="Dick G.J."/>
            <person name="Hinrichs K.-U."/>
            <person name="Teske A.P."/>
        </authorList>
    </citation>
    <scope>NUCLEOTIDE SEQUENCE [LARGE SCALE GENOMIC DNA]</scope>
    <source>
        <strain evidence="9">SG8-32-1</strain>
    </source>
</reference>
<proteinExistence type="predicted"/>
<dbReference type="GO" id="GO:0006777">
    <property type="term" value="P:Mo-molybdopterin cofactor biosynthetic process"/>
    <property type="evidence" value="ECO:0007669"/>
    <property type="project" value="UniProtKB-KW"/>
</dbReference>
<dbReference type="GO" id="GO:0046872">
    <property type="term" value="F:metal ion binding"/>
    <property type="evidence" value="ECO:0007669"/>
    <property type="project" value="UniProtKB-KW"/>
</dbReference>
<organism evidence="9 10">
    <name type="scientific">miscellaneous Crenarchaeota group-1 archaeon SG8-32-1</name>
    <dbReference type="NCBI Taxonomy" id="1685124"/>
    <lineage>
        <taxon>Archaea</taxon>
        <taxon>Candidatus Bathyarchaeota</taxon>
        <taxon>MCG-1</taxon>
    </lineage>
</organism>
<dbReference type="PANTHER" id="PTHR22960:SF0">
    <property type="entry name" value="MOLYBDENUM COFACTOR BIOSYNTHESIS PROTEIN 1"/>
    <property type="match status" value="1"/>
</dbReference>
<keyword evidence="1" id="KW-0949">S-adenosyl-L-methionine</keyword>
<dbReference type="InterPro" id="IPR010505">
    <property type="entry name" value="MoaA_twitch"/>
</dbReference>
<feature type="domain" description="Radical SAM core" evidence="8">
    <location>
        <begin position="5"/>
        <end position="231"/>
    </location>
</feature>
<feature type="non-terminal residue" evidence="9">
    <location>
        <position position="260"/>
    </location>
</feature>
<dbReference type="CDD" id="cd01335">
    <property type="entry name" value="Radical_SAM"/>
    <property type="match status" value="1"/>
</dbReference>
<evidence type="ECO:0000256" key="5">
    <source>
        <dbReference type="ARBA" id="ARBA00023014"/>
    </source>
</evidence>
<dbReference type="GO" id="GO:0051539">
    <property type="term" value="F:4 iron, 4 sulfur cluster binding"/>
    <property type="evidence" value="ECO:0007669"/>
    <property type="project" value="UniProtKB-KW"/>
</dbReference>
<dbReference type="InterPro" id="IPR007197">
    <property type="entry name" value="rSAM"/>
</dbReference>
<dbReference type="InterPro" id="IPR058240">
    <property type="entry name" value="rSAM_sf"/>
</dbReference>
<dbReference type="SFLD" id="SFLDG01067">
    <property type="entry name" value="SPASM/twitch_domain_containing"/>
    <property type="match status" value="1"/>
</dbReference>
<gene>
    <name evidence="9" type="ORF">AC477_03290</name>
</gene>
<dbReference type="PROSITE" id="PS51918">
    <property type="entry name" value="RADICAL_SAM"/>
    <property type="match status" value="1"/>
</dbReference>
<dbReference type="Proteomes" id="UP000037237">
    <property type="component" value="Unassembled WGS sequence"/>
</dbReference>
<dbReference type="GO" id="GO:0005525">
    <property type="term" value="F:GTP binding"/>
    <property type="evidence" value="ECO:0007669"/>
    <property type="project" value="UniProtKB-KW"/>
</dbReference>
<dbReference type="Gene3D" id="3.20.20.70">
    <property type="entry name" value="Aldolase class I"/>
    <property type="match status" value="1"/>
</dbReference>
<dbReference type="SFLD" id="SFLDG01386">
    <property type="entry name" value="main_SPASM_domain-containing"/>
    <property type="match status" value="1"/>
</dbReference>
<name>A0A0M0BUT0_9ARCH</name>
<dbReference type="GO" id="GO:0061798">
    <property type="term" value="F:GTP 3',8'-cyclase activity"/>
    <property type="evidence" value="ECO:0007669"/>
    <property type="project" value="TreeGrafter"/>
</dbReference>
<dbReference type="NCBIfam" id="NF001199">
    <property type="entry name" value="PRK00164.2-1"/>
    <property type="match status" value="1"/>
</dbReference>
<protein>
    <recommendedName>
        <fullName evidence="8">Radical SAM core domain-containing protein</fullName>
    </recommendedName>
</protein>
<dbReference type="EMBL" id="LFWU01000074">
    <property type="protein sequence ID" value="KON32204.1"/>
    <property type="molecule type" value="Genomic_DNA"/>
</dbReference>
<dbReference type="SUPFAM" id="SSF102114">
    <property type="entry name" value="Radical SAM enzymes"/>
    <property type="match status" value="1"/>
</dbReference>
<evidence type="ECO:0000313" key="9">
    <source>
        <dbReference type="EMBL" id="KON32204.1"/>
    </source>
</evidence>
<keyword evidence="3" id="KW-0547">Nucleotide-binding</keyword>
<keyword evidence="7" id="KW-0501">Molybdenum cofactor biosynthesis</keyword>
<dbReference type="GO" id="GO:0061799">
    <property type="term" value="F:cyclic pyranopterin monophosphate synthase activity"/>
    <property type="evidence" value="ECO:0007669"/>
    <property type="project" value="TreeGrafter"/>
</dbReference>
<evidence type="ECO:0000256" key="6">
    <source>
        <dbReference type="ARBA" id="ARBA00023134"/>
    </source>
</evidence>
<dbReference type="SFLD" id="SFLDS00029">
    <property type="entry name" value="Radical_SAM"/>
    <property type="match status" value="1"/>
</dbReference>
<evidence type="ECO:0000256" key="2">
    <source>
        <dbReference type="ARBA" id="ARBA00022723"/>
    </source>
</evidence>
<dbReference type="InterPro" id="IPR050105">
    <property type="entry name" value="MoCo_biosynth_MoaA/MoaC"/>
</dbReference>
<dbReference type="AlphaFoldDB" id="A0A0M0BUT0"/>
<dbReference type="PANTHER" id="PTHR22960">
    <property type="entry name" value="MOLYBDOPTERIN COFACTOR SYNTHESIS PROTEIN A"/>
    <property type="match status" value="1"/>
</dbReference>
<comment type="caution">
    <text evidence="9">The sequence shown here is derived from an EMBL/GenBank/DDBJ whole genome shotgun (WGS) entry which is preliminary data.</text>
</comment>
<dbReference type="InterPro" id="IPR013785">
    <property type="entry name" value="Aldolase_TIM"/>
</dbReference>
<evidence type="ECO:0000256" key="4">
    <source>
        <dbReference type="ARBA" id="ARBA00023004"/>
    </source>
</evidence>
<evidence type="ECO:0000256" key="7">
    <source>
        <dbReference type="ARBA" id="ARBA00023150"/>
    </source>
</evidence>
<evidence type="ECO:0000313" key="10">
    <source>
        <dbReference type="Proteomes" id="UP000037237"/>
    </source>
</evidence>
<keyword evidence="4" id="KW-0408">Iron</keyword>
<dbReference type="Pfam" id="PF04055">
    <property type="entry name" value="Radical_SAM"/>
    <property type="match status" value="1"/>
</dbReference>
<evidence type="ECO:0000259" key="8">
    <source>
        <dbReference type="PROSITE" id="PS51918"/>
    </source>
</evidence>